<evidence type="ECO:0000313" key="1">
    <source>
        <dbReference type="EMBL" id="CAG9932454.1"/>
    </source>
</evidence>
<sequence length="85" mass="9655">MLSAAQESLSTSQRKYGKGAADILEILNTQTALSDAQQERIRSLAEWRSARLWLLSNVGMMGRSAVAPWIKCRFHYHPHEVRCLL</sequence>
<reference evidence="1 2" key="1">
    <citation type="submission" date="2021-10" db="EMBL/GenBank/DDBJ databases">
        <authorList>
            <person name="Koch H."/>
        </authorList>
    </citation>
    <scope>NUCLEOTIDE SEQUENCE [LARGE SCALE GENOMIC DNA]</scope>
    <source>
        <strain evidence="1">6680</strain>
    </source>
</reference>
<organism evidence="1 2">
    <name type="scientific">Candidatus Nitrotoga arctica</name>
    <dbReference type="NCBI Taxonomy" id="453162"/>
    <lineage>
        <taxon>Bacteria</taxon>
        <taxon>Pseudomonadati</taxon>
        <taxon>Pseudomonadota</taxon>
        <taxon>Betaproteobacteria</taxon>
        <taxon>Nitrosomonadales</taxon>
        <taxon>Gallionellaceae</taxon>
        <taxon>Candidatus Nitrotoga</taxon>
    </lineage>
</organism>
<protein>
    <submittedName>
        <fullName evidence="1">Uncharacterized protein</fullName>
    </submittedName>
</protein>
<proteinExistence type="predicted"/>
<dbReference type="EMBL" id="OU912926">
    <property type="protein sequence ID" value="CAG9932454.1"/>
    <property type="molecule type" value="Genomic_DNA"/>
</dbReference>
<keyword evidence="2" id="KW-1185">Reference proteome</keyword>
<evidence type="ECO:0000313" key="2">
    <source>
        <dbReference type="Proteomes" id="UP000839052"/>
    </source>
</evidence>
<dbReference type="Proteomes" id="UP000839052">
    <property type="component" value="Chromosome"/>
</dbReference>
<dbReference type="SUPFAM" id="SSF56954">
    <property type="entry name" value="Outer membrane efflux proteins (OEP)"/>
    <property type="match status" value="1"/>
</dbReference>
<gene>
    <name evidence="1" type="ORF">NTG6680_1201</name>
</gene>
<accession>A0ABN8AIA1</accession>
<dbReference type="Gene3D" id="1.20.1600.10">
    <property type="entry name" value="Outer membrane efflux proteins (OEP)"/>
    <property type="match status" value="1"/>
</dbReference>
<name>A0ABN8AIA1_9PROT</name>